<dbReference type="GO" id="GO:0008270">
    <property type="term" value="F:zinc ion binding"/>
    <property type="evidence" value="ECO:0007669"/>
    <property type="project" value="UniProtKB-KW"/>
</dbReference>
<evidence type="ECO:0000313" key="9">
    <source>
        <dbReference type="EMBL" id="CAF4455879.1"/>
    </source>
</evidence>
<dbReference type="GO" id="GO:0035973">
    <property type="term" value="P:aggrephagy"/>
    <property type="evidence" value="ECO:0007669"/>
    <property type="project" value="TreeGrafter"/>
</dbReference>
<sequence>MSHQIALFVGVALVKIAACTVGKYTYHKIVKHRNSKKHPHETQQRQQSPSNRRGPSNYIYQDAYCDGCGKFINDGIRYHCLQCPNFDLCGHCHNLPPNCRSIKGHTADHNMLTMIQ</sequence>
<dbReference type="PROSITE" id="PS50135">
    <property type="entry name" value="ZF_ZZ_2"/>
    <property type="match status" value="1"/>
</dbReference>
<keyword evidence="3" id="KW-0862">Zinc</keyword>
<feature type="chain" id="PRO_5035621848" description="ZZ-type domain-containing protein" evidence="6">
    <location>
        <begin position="20"/>
        <end position="116"/>
    </location>
</feature>
<dbReference type="GO" id="GO:0007032">
    <property type="term" value="P:endosome organization"/>
    <property type="evidence" value="ECO:0007669"/>
    <property type="project" value="TreeGrafter"/>
</dbReference>
<dbReference type="PROSITE" id="PS01357">
    <property type="entry name" value="ZF_ZZ_1"/>
    <property type="match status" value="1"/>
</dbReference>
<gene>
    <name evidence="8" type="ORF">GRG538_LOCUS7691</name>
    <name evidence="9" type="ORF">QYT958_LOCUS1014</name>
</gene>
<proteinExistence type="predicted"/>
<evidence type="ECO:0000256" key="1">
    <source>
        <dbReference type="ARBA" id="ARBA00022723"/>
    </source>
</evidence>
<dbReference type="GO" id="GO:0044753">
    <property type="term" value="C:amphisome"/>
    <property type="evidence" value="ECO:0007669"/>
    <property type="project" value="TreeGrafter"/>
</dbReference>
<dbReference type="GO" id="GO:0005080">
    <property type="term" value="F:protein kinase C binding"/>
    <property type="evidence" value="ECO:0007669"/>
    <property type="project" value="TreeGrafter"/>
</dbReference>
<dbReference type="GO" id="GO:0070530">
    <property type="term" value="F:K63-linked polyubiquitin modification-dependent protein binding"/>
    <property type="evidence" value="ECO:0007669"/>
    <property type="project" value="TreeGrafter"/>
</dbReference>
<dbReference type="Gene3D" id="3.30.60.90">
    <property type="match status" value="1"/>
</dbReference>
<dbReference type="Proteomes" id="UP000663872">
    <property type="component" value="Unassembled WGS sequence"/>
</dbReference>
<dbReference type="InterPro" id="IPR052260">
    <property type="entry name" value="Autophagy_Rcpt_SigReg"/>
</dbReference>
<keyword evidence="2 4" id="KW-0863">Zinc-finger</keyword>
<evidence type="ECO:0000313" key="10">
    <source>
        <dbReference type="Proteomes" id="UP000663848"/>
    </source>
</evidence>
<evidence type="ECO:0000313" key="8">
    <source>
        <dbReference type="EMBL" id="CAF3375398.1"/>
    </source>
</evidence>
<keyword evidence="6" id="KW-0732">Signal</keyword>
<dbReference type="Pfam" id="PF00569">
    <property type="entry name" value="ZZ"/>
    <property type="match status" value="1"/>
</dbReference>
<protein>
    <recommendedName>
        <fullName evidence="7">ZZ-type domain-containing protein</fullName>
    </recommendedName>
</protein>
<dbReference type="PANTHER" id="PTHR15090">
    <property type="entry name" value="SEQUESTOSOME 1-RELATED"/>
    <property type="match status" value="1"/>
</dbReference>
<reference evidence="9" key="1">
    <citation type="submission" date="2021-02" db="EMBL/GenBank/DDBJ databases">
        <authorList>
            <person name="Nowell W R."/>
        </authorList>
    </citation>
    <scope>NUCLEOTIDE SEQUENCE</scope>
</reference>
<dbReference type="GO" id="GO:0016235">
    <property type="term" value="C:aggresome"/>
    <property type="evidence" value="ECO:0007669"/>
    <property type="project" value="TreeGrafter"/>
</dbReference>
<evidence type="ECO:0000256" key="6">
    <source>
        <dbReference type="SAM" id="SignalP"/>
    </source>
</evidence>
<evidence type="ECO:0000256" key="2">
    <source>
        <dbReference type="ARBA" id="ARBA00022771"/>
    </source>
</evidence>
<organism evidence="9 10">
    <name type="scientific">Rotaria socialis</name>
    <dbReference type="NCBI Taxonomy" id="392032"/>
    <lineage>
        <taxon>Eukaryota</taxon>
        <taxon>Metazoa</taxon>
        <taxon>Spiralia</taxon>
        <taxon>Gnathifera</taxon>
        <taxon>Rotifera</taxon>
        <taxon>Eurotatoria</taxon>
        <taxon>Bdelloidea</taxon>
        <taxon>Philodinida</taxon>
        <taxon>Philodinidae</taxon>
        <taxon>Rotaria</taxon>
    </lineage>
</organism>
<dbReference type="EMBL" id="CAJNYT010000816">
    <property type="protein sequence ID" value="CAF3375398.1"/>
    <property type="molecule type" value="Genomic_DNA"/>
</dbReference>
<evidence type="ECO:0000256" key="3">
    <source>
        <dbReference type="ARBA" id="ARBA00022833"/>
    </source>
</evidence>
<feature type="region of interest" description="Disordered" evidence="5">
    <location>
        <begin position="32"/>
        <end position="56"/>
    </location>
</feature>
<dbReference type="SUPFAM" id="SSF57850">
    <property type="entry name" value="RING/U-box"/>
    <property type="match status" value="1"/>
</dbReference>
<dbReference type="Proteomes" id="UP000663848">
    <property type="component" value="Unassembled WGS sequence"/>
</dbReference>
<keyword evidence="1" id="KW-0479">Metal-binding</keyword>
<dbReference type="InterPro" id="IPR043145">
    <property type="entry name" value="Znf_ZZ_sf"/>
</dbReference>
<accession>A0A820SVB0</accession>
<feature type="compositionally biased region" description="Polar residues" evidence="5">
    <location>
        <begin position="44"/>
        <end position="54"/>
    </location>
</feature>
<dbReference type="GO" id="GO:0000423">
    <property type="term" value="P:mitophagy"/>
    <property type="evidence" value="ECO:0007669"/>
    <property type="project" value="TreeGrafter"/>
</dbReference>
<evidence type="ECO:0000256" key="5">
    <source>
        <dbReference type="SAM" id="MobiDB-lite"/>
    </source>
</evidence>
<dbReference type="PANTHER" id="PTHR15090:SF0">
    <property type="entry name" value="SEQUESTOSOME-1"/>
    <property type="match status" value="1"/>
</dbReference>
<dbReference type="SMART" id="SM00291">
    <property type="entry name" value="ZnF_ZZ"/>
    <property type="match status" value="1"/>
</dbReference>
<feature type="domain" description="ZZ-type" evidence="7">
    <location>
        <begin position="60"/>
        <end position="116"/>
    </location>
</feature>
<evidence type="ECO:0000256" key="4">
    <source>
        <dbReference type="PROSITE-ProRule" id="PRU00228"/>
    </source>
</evidence>
<dbReference type="AlphaFoldDB" id="A0A820SVB0"/>
<dbReference type="EMBL" id="CAJOBR010000051">
    <property type="protein sequence ID" value="CAF4455879.1"/>
    <property type="molecule type" value="Genomic_DNA"/>
</dbReference>
<dbReference type="InterPro" id="IPR000433">
    <property type="entry name" value="Znf_ZZ"/>
</dbReference>
<comment type="caution">
    <text evidence="9">The sequence shown here is derived from an EMBL/GenBank/DDBJ whole genome shotgun (WGS) entry which is preliminary data.</text>
</comment>
<feature type="signal peptide" evidence="6">
    <location>
        <begin position="1"/>
        <end position="19"/>
    </location>
</feature>
<name>A0A820SVB0_9BILA</name>
<evidence type="ECO:0000259" key="7">
    <source>
        <dbReference type="PROSITE" id="PS50135"/>
    </source>
</evidence>